<dbReference type="PANTHER" id="PTHR47053">
    <property type="entry name" value="MUREIN DD-ENDOPEPTIDASE MEPH-RELATED"/>
    <property type="match status" value="1"/>
</dbReference>
<evidence type="ECO:0000259" key="7">
    <source>
        <dbReference type="PROSITE" id="PS51935"/>
    </source>
</evidence>
<evidence type="ECO:0000256" key="2">
    <source>
        <dbReference type="ARBA" id="ARBA00022670"/>
    </source>
</evidence>
<gene>
    <name evidence="8" type="ordered locus">Cphy_2384</name>
</gene>
<dbReference type="eggNOG" id="COG0791">
    <property type="taxonomic scope" value="Bacteria"/>
</dbReference>
<dbReference type="OrthoDB" id="9808890at2"/>
<feature type="signal peptide" evidence="5">
    <location>
        <begin position="1"/>
        <end position="24"/>
    </location>
</feature>
<protein>
    <submittedName>
        <fullName evidence="8">NLP/P60 protein</fullName>
    </submittedName>
</protein>
<dbReference type="Pfam" id="PF00877">
    <property type="entry name" value="NLPC_P60"/>
    <property type="match status" value="1"/>
</dbReference>
<accession>A9KLK1</accession>
<keyword evidence="5" id="KW-0732">Signal</keyword>
<dbReference type="PANTHER" id="PTHR47053:SF1">
    <property type="entry name" value="MUREIN DD-ENDOPEPTIDASE MEPH-RELATED"/>
    <property type="match status" value="1"/>
</dbReference>
<dbReference type="AlphaFoldDB" id="A9KLK1"/>
<dbReference type="KEGG" id="cpy:Cphy_2384"/>
<keyword evidence="2" id="KW-0645">Protease</keyword>
<comment type="similarity">
    <text evidence="1">Belongs to the peptidase C40 family.</text>
</comment>
<dbReference type="InterPro" id="IPR000064">
    <property type="entry name" value="NLP_P60_dom"/>
</dbReference>
<feature type="domain" description="NlpC/P60" evidence="7">
    <location>
        <begin position="239"/>
        <end position="364"/>
    </location>
</feature>
<feature type="domain" description="SH3b" evidence="6">
    <location>
        <begin position="71"/>
        <end position="134"/>
    </location>
</feature>
<dbReference type="eggNOG" id="COG3103">
    <property type="taxonomic scope" value="Bacteria"/>
</dbReference>
<reference evidence="9" key="1">
    <citation type="submission" date="2007-11" db="EMBL/GenBank/DDBJ databases">
        <title>Complete genome sequence of Clostridium phytofermentans ISDg.</title>
        <authorList>
            <person name="Leschine S.B."/>
            <person name="Warnick T.A."/>
            <person name="Blanchard J.L."/>
            <person name="Schnell D.J."/>
            <person name="Petit E.L."/>
            <person name="LaTouf W.G."/>
            <person name="Copeland A."/>
            <person name="Lucas S."/>
            <person name="Lapidus A."/>
            <person name="Barry K."/>
            <person name="Glavina del Rio T."/>
            <person name="Dalin E."/>
            <person name="Tice H."/>
            <person name="Pitluck S."/>
            <person name="Kiss H."/>
            <person name="Brettin T."/>
            <person name="Bruce D."/>
            <person name="Detter J.C."/>
            <person name="Han C."/>
            <person name="Kuske C."/>
            <person name="Schmutz J."/>
            <person name="Larimer F."/>
            <person name="Land M."/>
            <person name="Hauser L."/>
            <person name="Kyrpides N."/>
            <person name="Kim E.A."/>
            <person name="Richardson P."/>
        </authorList>
    </citation>
    <scope>NUCLEOTIDE SEQUENCE [LARGE SCALE GENOMIC DNA]</scope>
    <source>
        <strain evidence="9">ATCC 700394 / DSM 18823 / ISDg</strain>
    </source>
</reference>
<dbReference type="EMBL" id="CP000885">
    <property type="protein sequence ID" value="ABX42745.1"/>
    <property type="molecule type" value="Genomic_DNA"/>
</dbReference>
<keyword evidence="9" id="KW-1185">Reference proteome</keyword>
<evidence type="ECO:0000256" key="5">
    <source>
        <dbReference type="SAM" id="SignalP"/>
    </source>
</evidence>
<evidence type="ECO:0000256" key="3">
    <source>
        <dbReference type="ARBA" id="ARBA00022801"/>
    </source>
</evidence>
<evidence type="ECO:0000256" key="1">
    <source>
        <dbReference type="ARBA" id="ARBA00007074"/>
    </source>
</evidence>
<dbReference type="GO" id="GO:0006508">
    <property type="term" value="P:proteolysis"/>
    <property type="evidence" value="ECO:0007669"/>
    <property type="project" value="UniProtKB-KW"/>
</dbReference>
<dbReference type="SMART" id="SM00287">
    <property type="entry name" value="SH3b"/>
    <property type="match status" value="2"/>
</dbReference>
<dbReference type="Pfam" id="PF08239">
    <property type="entry name" value="SH3_3"/>
    <property type="match status" value="1"/>
</dbReference>
<evidence type="ECO:0000313" key="8">
    <source>
        <dbReference type="EMBL" id="ABX42745.1"/>
    </source>
</evidence>
<sequence precursor="true">MKQAIKKVTTVMTIAAVLVCSSQAITTKAEEIKEEKSLGGLSKVLDDYNNEGISKKSDYTTLLSTQISIPENIAIAKCNDYVNIREKAGTSYNIVGILTKDSYGIVLEVTDGWAKIQSGSVTGYVSTDYLYMGTEGVAKAKELASLLATVTANSVNVRKEPSTLTRDNIIEEVVKGEDLAVLSAEVVTKNDPGAVLWVKVALDDSEGEEVIGYVAKDYVDVGFKWKSASKVDIEVANSSPLRYNLVNESKKYIGLRYVWGGTSLTTGADCSGFVWAVYKKCGLNASSIGLPRTSSEMASGGTKVTSATIKPGDLVFYGDSSGRVNHVAMYIGNNQVIHESGRQTGCKISNMYYRKVVTMRSYLQ</sequence>
<dbReference type="InterPro" id="IPR051202">
    <property type="entry name" value="Peptidase_C40"/>
</dbReference>
<feature type="chain" id="PRO_5038899902" evidence="5">
    <location>
        <begin position="25"/>
        <end position="364"/>
    </location>
</feature>
<proteinExistence type="inferred from homology"/>
<organism evidence="8 9">
    <name type="scientific">Lachnoclostridium phytofermentans (strain ATCC 700394 / DSM 18823 / ISDg)</name>
    <name type="common">Clostridium phytofermentans</name>
    <dbReference type="NCBI Taxonomy" id="357809"/>
    <lineage>
        <taxon>Bacteria</taxon>
        <taxon>Bacillati</taxon>
        <taxon>Bacillota</taxon>
        <taxon>Clostridia</taxon>
        <taxon>Lachnospirales</taxon>
        <taxon>Lachnospiraceae</taxon>
    </lineage>
</organism>
<dbReference type="HOGENOM" id="CLU_016043_13_0_9"/>
<dbReference type="PROSITE" id="PS51781">
    <property type="entry name" value="SH3B"/>
    <property type="match status" value="1"/>
</dbReference>
<dbReference type="GO" id="GO:0008234">
    <property type="term" value="F:cysteine-type peptidase activity"/>
    <property type="evidence" value="ECO:0007669"/>
    <property type="project" value="UniProtKB-KW"/>
</dbReference>
<evidence type="ECO:0000313" key="9">
    <source>
        <dbReference type="Proteomes" id="UP000000370"/>
    </source>
</evidence>
<keyword evidence="4" id="KW-0788">Thiol protease</keyword>
<dbReference type="Gene3D" id="2.30.30.40">
    <property type="entry name" value="SH3 Domains"/>
    <property type="match status" value="2"/>
</dbReference>
<dbReference type="InterPro" id="IPR038765">
    <property type="entry name" value="Papain-like_cys_pep_sf"/>
</dbReference>
<evidence type="ECO:0000256" key="4">
    <source>
        <dbReference type="ARBA" id="ARBA00022807"/>
    </source>
</evidence>
<keyword evidence="3" id="KW-0378">Hydrolase</keyword>
<evidence type="ECO:0000259" key="6">
    <source>
        <dbReference type="PROSITE" id="PS51781"/>
    </source>
</evidence>
<dbReference type="Proteomes" id="UP000000370">
    <property type="component" value="Chromosome"/>
</dbReference>
<dbReference type="SUPFAM" id="SSF54001">
    <property type="entry name" value="Cysteine proteinases"/>
    <property type="match status" value="1"/>
</dbReference>
<dbReference type="Gene3D" id="3.90.1720.10">
    <property type="entry name" value="endopeptidase domain like (from Nostoc punctiforme)"/>
    <property type="match status" value="1"/>
</dbReference>
<dbReference type="RefSeq" id="WP_012200399.1">
    <property type="nucleotide sequence ID" value="NC_010001.1"/>
</dbReference>
<dbReference type="InterPro" id="IPR003646">
    <property type="entry name" value="SH3-like_bac-type"/>
</dbReference>
<dbReference type="PROSITE" id="PS51935">
    <property type="entry name" value="NLPC_P60"/>
    <property type="match status" value="1"/>
</dbReference>
<name>A9KLK1_LACP7</name>